<proteinExistence type="predicted"/>
<gene>
    <name evidence="2" type="ORF">KSB_76560</name>
</gene>
<organism evidence="2 3">
    <name type="scientific">Ktedonobacter robiniae</name>
    <dbReference type="NCBI Taxonomy" id="2778365"/>
    <lineage>
        <taxon>Bacteria</taxon>
        <taxon>Bacillati</taxon>
        <taxon>Chloroflexota</taxon>
        <taxon>Ktedonobacteria</taxon>
        <taxon>Ktedonobacterales</taxon>
        <taxon>Ktedonobacteraceae</taxon>
        <taxon>Ktedonobacter</taxon>
    </lineage>
</organism>
<sequence>MREWGDLFAKFSRVTDRLGMPIDTDILEMVVALNALGITTTMSCGGHIDERGFLLPWVDIEKIDPPIRELREQLIALNAETHQLRQELEEQRELQADPSMIQEAQARLKEKSEERNLLDHQVRMQQCTMRTTLVEHLSRFYEDRVVSFDRRLILHRLGLSRTRMESQGAHDFYLCAPLEIQQQKLAEYREEIMDFARFLKHIYFSHVSKNTLSVQGHREDLL</sequence>
<comment type="caution">
    <text evidence="2">The sequence shown here is derived from an EMBL/GenBank/DDBJ whole genome shotgun (WGS) entry which is preliminary data.</text>
</comment>
<keyword evidence="3" id="KW-1185">Reference proteome</keyword>
<protein>
    <submittedName>
        <fullName evidence="2">Uncharacterized protein</fullName>
    </submittedName>
</protein>
<reference evidence="2 3" key="1">
    <citation type="journal article" date="2021" name="Int. J. Syst. Evol. Microbiol.">
        <title>Reticulibacter mediterranei gen. nov., sp. nov., within the new family Reticulibacteraceae fam. nov., and Ktedonospora formicarum gen. nov., sp. nov., Ktedonobacter robiniae sp. nov., Dictyobacter formicarum sp. nov. and Dictyobacter arantiisoli sp. nov., belonging to the class Ktedonobacteria.</title>
        <authorList>
            <person name="Yabe S."/>
            <person name="Zheng Y."/>
            <person name="Wang C.M."/>
            <person name="Sakai Y."/>
            <person name="Abe K."/>
            <person name="Yokota A."/>
            <person name="Donadio S."/>
            <person name="Cavaletti L."/>
            <person name="Monciardini P."/>
        </authorList>
    </citation>
    <scope>NUCLEOTIDE SEQUENCE [LARGE SCALE GENOMIC DNA]</scope>
    <source>
        <strain evidence="2 3">SOSP1-30</strain>
    </source>
</reference>
<keyword evidence="1" id="KW-0175">Coiled coil</keyword>
<evidence type="ECO:0000313" key="3">
    <source>
        <dbReference type="Proteomes" id="UP000654345"/>
    </source>
</evidence>
<name>A0ABQ3V202_9CHLR</name>
<accession>A0ABQ3V202</accession>
<dbReference type="Proteomes" id="UP000654345">
    <property type="component" value="Unassembled WGS sequence"/>
</dbReference>
<dbReference type="EMBL" id="BNJG01000003">
    <property type="protein sequence ID" value="GHO59181.1"/>
    <property type="molecule type" value="Genomic_DNA"/>
</dbReference>
<evidence type="ECO:0000256" key="1">
    <source>
        <dbReference type="SAM" id="Coils"/>
    </source>
</evidence>
<feature type="coiled-coil region" evidence="1">
    <location>
        <begin position="67"/>
        <end position="121"/>
    </location>
</feature>
<dbReference type="RefSeq" id="WP_201375388.1">
    <property type="nucleotide sequence ID" value="NZ_BNJG01000003.1"/>
</dbReference>
<evidence type="ECO:0000313" key="2">
    <source>
        <dbReference type="EMBL" id="GHO59181.1"/>
    </source>
</evidence>